<name>A2Q0K2_9VIRU</name>
<dbReference type="Proteomes" id="UP000204242">
    <property type="component" value="Genome"/>
</dbReference>
<dbReference type="EMBL" id="AB291198">
    <property type="protein sequence ID" value="BAF45717.1"/>
    <property type="molecule type" value="Genomic_DNA"/>
</dbReference>
<dbReference type="KEGG" id="vg:5076361"/>
<sequence length="107" mass="12204">MTRLIRLRNTGFFCPRPQPLHLAMRYRHQCTITDVLARHRMPQLARLLSHAATCSCRPREFARKIWISIFLNNGTFGASCSICDHALNATITSHVSDNQPKSEWAVA</sequence>
<dbReference type="GeneID" id="5076361"/>
<dbReference type="RefSeq" id="YP_001031312.1">
    <property type="nucleotide sequence ID" value="NC_008988.1"/>
</dbReference>
<organism evidence="1 2">
    <name type="scientific">Ichnoviriform fugitivi</name>
    <dbReference type="NCBI Taxonomy" id="265522"/>
    <lineage>
        <taxon>Viruses</taxon>
        <taxon>Viruses incertae sedis</taxon>
        <taxon>Polydnaviriformidae</taxon>
        <taxon>Ichnoviriform</taxon>
    </lineage>
</organism>
<evidence type="ECO:0000313" key="2">
    <source>
        <dbReference type="Proteomes" id="UP000204242"/>
    </source>
</evidence>
<proteinExistence type="predicted"/>
<evidence type="ECO:0000313" key="1">
    <source>
        <dbReference type="EMBL" id="BAF45717.1"/>
    </source>
</evidence>
<protein>
    <submittedName>
        <fullName evidence="1">D3.1</fullName>
    </submittedName>
</protein>
<accession>A2Q0K2</accession>
<reference evidence="1 2" key="1">
    <citation type="journal article" date="2007" name="Virology">
        <title>Shared and species-specific features among ichnovirus genomes.</title>
        <authorList>
            <person name="Tanaka K."/>
            <person name="Lapointe R."/>
            <person name="Barney W.E."/>
            <person name="Makkay A.M."/>
            <person name="Stoltz D."/>
            <person name="Cusson M."/>
            <person name="Webb B.A."/>
        </authorList>
    </citation>
    <scope>NUCLEOTIDE SEQUENCE [LARGE SCALE GENOMIC DNA]</scope>
</reference>